<evidence type="ECO:0000313" key="2">
    <source>
        <dbReference type="EMBL" id="OIQ95648.1"/>
    </source>
</evidence>
<name>A0A1J5RHQ7_9ZZZZ</name>
<gene>
    <name evidence="2" type="ORF">GALL_223240</name>
</gene>
<dbReference type="AlphaFoldDB" id="A0A1J5RHQ7"/>
<sequence>MESLRIPASKSTPEVAFDPASGVLAMRGESYPENSFAFFRPIITWLAEYLEKTESLVIFNVNLSYLNTGSTKSMIDILDLLEHAHKGGKKVEINWFYDVENDRALSNAEEFKDEVTLPFKIHAQTSP</sequence>
<protein>
    <recommendedName>
        <fullName evidence="1">SiaC family regulatory phosphoprotein domain-containing protein</fullName>
    </recommendedName>
</protein>
<dbReference type="InterPro" id="IPR018530">
    <property type="entry name" value="SiaC"/>
</dbReference>
<accession>A0A1J5RHQ7</accession>
<reference evidence="2" key="1">
    <citation type="submission" date="2016-10" db="EMBL/GenBank/DDBJ databases">
        <title>Sequence of Gallionella enrichment culture.</title>
        <authorList>
            <person name="Poehlein A."/>
            <person name="Muehling M."/>
            <person name="Daniel R."/>
        </authorList>
    </citation>
    <scope>NUCLEOTIDE SEQUENCE</scope>
</reference>
<dbReference type="EMBL" id="MLJW01000162">
    <property type="protein sequence ID" value="OIQ95648.1"/>
    <property type="molecule type" value="Genomic_DNA"/>
</dbReference>
<evidence type="ECO:0000259" key="1">
    <source>
        <dbReference type="Pfam" id="PF09345"/>
    </source>
</evidence>
<comment type="caution">
    <text evidence="2">The sequence shown here is derived from an EMBL/GenBank/DDBJ whole genome shotgun (WGS) entry which is preliminary data.</text>
</comment>
<dbReference type="Pfam" id="PF09345">
    <property type="entry name" value="SiaC"/>
    <property type="match status" value="1"/>
</dbReference>
<feature type="domain" description="SiaC family regulatory phosphoprotein" evidence="1">
    <location>
        <begin position="6"/>
        <end position="123"/>
    </location>
</feature>
<proteinExistence type="predicted"/>
<organism evidence="2">
    <name type="scientific">mine drainage metagenome</name>
    <dbReference type="NCBI Taxonomy" id="410659"/>
    <lineage>
        <taxon>unclassified sequences</taxon>
        <taxon>metagenomes</taxon>
        <taxon>ecological metagenomes</taxon>
    </lineage>
</organism>